<protein>
    <submittedName>
        <fullName evidence="2">Outer membrane protein beta-barrel domain-containing protein</fullName>
    </submittedName>
</protein>
<reference evidence="3" key="1">
    <citation type="submission" date="2015-11" db="EMBL/GenBank/DDBJ databases">
        <authorList>
            <person name="Varghese N."/>
        </authorList>
    </citation>
    <scope>NUCLEOTIDE SEQUENCE [LARGE SCALE GENOMIC DNA]</scope>
    <source>
        <strain evidence="3">JGI-23</strain>
    </source>
</reference>
<keyword evidence="3" id="KW-1185">Reference proteome</keyword>
<dbReference type="OrthoDB" id="9810784at2"/>
<dbReference type="SUPFAM" id="SSF56925">
    <property type="entry name" value="OMPA-like"/>
    <property type="match status" value="1"/>
</dbReference>
<feature type="signal peptide" evidence="1">
    <location>
        <begin position="1"/>
        <end position="19"/>
    </location>
</feature>
<accession>A0A0P1NW30</accession>
<evidence type="ECO:0000313" key="3">
    <source>
        <dbReference type="Proteomes" id="UP000199197"/>
    </source>
</evidence>
<keyword evidence="1" id="KW-0732">Signal</keyword>
<name>A0A0P1NW30_9BACT</name>
<dbReference type="Proteomes" id="UP000199197">
    <property type="component" value="Unassembled WGS sequence"/>
</dbReference>
<dbReference type="EMBL" id="CZVW01000014">
    <property type="protein sequence ID" value="CUT02960.1"/>
    <property type="molecule type" value="Genomic_DNA"/>
</dbReference>
<evidence type="ECO:0000313" key="2">
    <source>
        <dbReference type="EMBL" id="CUT02960.1"/>
    </source>
</evidence>
<evidence type="ECO:0000256" key="1">
    <source>
        <dbReference type="SAM" id="SignalP"/>
    </source>
</evidence>
<dbReference type="RefSeq" id="WP_092350238.1">
    <property type="nucleotide sequence ID" value="NZ_CZVW01000014.1"/>
</dbReference>
<sequence length="236" mass="27306">MKIPRSLLLSFFLIQFCYAQNFNFSAYIGKNFPSKTYLTISQDINKTFLRFDDVKLTDKSFEFPLYYGVKLSYNLNFVSKFLFAELEFIHSKVYSDPEQIVKATGIYRDSLLDSYIRFGDIVQNFSISHGLNYLLLNFGYKFPALAKIYPYFKFGAGISIPHFETTVDSLSFERYEVNDFVIQLAGGANLKLYKNFFGFLEFKYTQGEILKAGIFGGTADTNIKMFHFVFGLGYTF</sequence>
<gene>
    <name evidence="2" type="ORF">JGI23_01373</name>
</gene>
<proteinExistence type="predicted"/>
<organism evidence="2 3">
    <name type="scientific">Candidatus Chryseopegocella kryptomonas</name>
    <dbReference type="NCBI Taxonomy" id="1633643"/>
    <lineage>
        <taxon>Bacteria</taxon>
        <taxon>Pseudomonadati</taxon>
        <taxon>Candidatus Kryptoniota</taxon>
        <taxon>Candidatus Chryseopegocella</taxon>
    </lineage>
</organism>
<feature type="chain" id="PRO_5006067928" evidence="1">
    <location>
        <begin position="20"/>
        <end position="236"/>
    </location>
</feature>
<dbReference type="Gene3D" id="2.40.160.20">
    <property type="match status" value="1"/>
</dbReference>
<dbReference type="AlphaFoldDB" id="A0A0P1NW30"/>
<dbReference type="InterPro" id="IPR011250">
    <property type="entry name" value="OMP/PagP_B-barrel"/>
</dbReference>